<dbReference type="InterPro" id="IPR012506">
    <property type="entry name" value="TMEM86B-like"/>
</dbReference>
<comment type="similarity">
    <text evidence="2">Belongs to the TMEM86 family.</text>
</comment>
<dbReference type="RefSeq" id="WP_284825277.1">
    <property type="nucleotide sequence ID" value="NZ_CP126969.1"/>
</dbReference>
<dbReference type="EMBL" id="CP126969">
    <property type="protein sequence ID" value="WIM67953.1"/>
    <property type="molecule type" value="Genomic_DNA"/>
</dbReference>
<protein>
    <submittedName>
        <fullName evidence="6">Lysoplasmalogenase family protein</fullName>
    </submittedName>
</protein>
<organism evidence="6 7">
    <name type="scientific">Corynebacterium breve</name>
    <dbReference type="NCBI Taxonomy" id="3049799"/>
    <lineage>
        <taxon>Bacteria</taxon>
        <taxon>Bacillati</taxon>
        <taxon>Actinomycetota</taxon>
        <taxon>Actinomycetes</taxon>
        <taxon>Mycobacteriales</taxon>
        <taxon>Corynebacteriaceae</taxon>
        <taxon>Corynebacterium</taxon>
    </lineage>
</organism>
<gene>
    <name evidence="6" type="ORF">QP027_00700</name>
</gene>
<keyword evidence="3" id="KW-0812">Transmembrane</keyword>
<evidence type="ECO:0000256" key="1">
    <source>
        <dbReference type="ARBA" id="ARBA00004141"/>
    </source>
</evidence>
<keyword evidence="5" id="KW-0472">Membrane</keyword>
<keyword evidence="4" id="KW-1133">Transmembrane helix</keyword>
<name>A0ABY8VI83_9CORY</name>
<evidence type="ECO:0000256" key="3">
    <source>
        <dbReference type="ARBA" id="ARBA00022692"/>
    </source>
</evidence>
<accession>A0ABY8VI83</accession>
<dbReference type="Pfam" id="PF07947">
    <property type="entry name" value="YhhN"/>
    <property type="match status" value="1"/>
</dbReference>
<keyword evidence="7" id="KW-1185">Reference proteome</keyword>
<evidence type="ECO:0000313" key="7">
    <source>
        <dbReference type="Proteomes" id="UP001225598"/>
    </source>
</evidence>
<dbReference type="Proteomes" id="UP001225598">
    <property type="component" value="Chromosome"/>
</dbReference>
<evidence type="ECO:0000256" key="4">
    <source>
        <dbReference type="ARBA" id="ARBA00022989"/>
    </source>
</evidence>
<reference evidence="6 7" key="1">
    <citation type="submission" date="2023-05" db="EMBL/GenBank/DDBJ databases">
        <title>Corynebacterium suedekumii sp. nov. and Corynebacterium breve sp. nov. isolated from raw cow's milk.</title>
        <authorList>
            <person name="Baer M.K."/>
            <person name="Mehl L."/>
            <person name="Hellmuth R."/>
            <person name="Marke G."/>
            <person name="Lipski A."/>
        </authorList>
    </citation>
    <scope>NUCLEOTIDE SEQUENCE [LARGE SCALE GENOMIC DNA]</scope>
    <source>
        <strain evidence="6 7">R4</strain>
    </source>
</reference>
<evidence type="ECO:0000313" key="6">
    <source>
        <dbReference type="EMBL" id="WIM67953.1"/>
    </source>
</evidence>
<proteinExistence type="inferred from homology"/>
<evidence type="ECO:0000256" key="2">
    <source>
        <dbReference type="ARBA" id="ARBA00007375"/>
    </source>
</evidence>
<comment type="subcellular location">
    <subcellularLocation>
        <location evidence="1">Membrane</location>
        <topology evidence="1">Multi-pass membrane protein</topology>
    </subcellularLocation>
</comment>
<evidence type="ECO:0000256" key="5">
    <source>
        <dbReference type="ARBA" id="ARBA00023136"/>
    </source>
</evidence>
<sequence length="244" mass="25077">MAQDFGIAEFKARTDQGIEACVASVKKALERPERAGYLVVAESAGWSRLFGWRKLSHVLEPLLPLLLAGEAARAPLDNTQRAALAGGLASGAIGSFEQVRVAAQPSAAGIAGIVGQQAGYVARLVDKRGALTTTSAATTGAVLAAGAGLAAKKNRDLLPATVIGGAATMATVALANDERFRKQSLADSGIGHGANLVAAAEGMRVVRHTLCKDRNDFRTRLLEAVTVATAALGHMLLVDGLASD</sequence>